<dbReference type="Gene3D" id="1.10.10.10">
    <property type="entry name" value="Winged helix-like DNA-binding domain superfamily/Winged helix DNA-binding domain"/>
    <property type="match status" value="1"/>
</dbReference>
<accession>A0A3S1B4K7</accession>
<keyword evidence="2" id="KW-1185">Reference proteome</keyword>
<gene>
    <name evidence="1" type="ORF">ELQ35_12560</name>
</gene>
<protein>
    <recommendedName>
        <fullName evidence="3">Resolvase HTH domain-containing protein</fullName>
    </recommendedName>
</protein>
<organism evidence="1 2">
    <name type="scientific">Peribacillus cavernae</name>
    <dbReference type="NCBI Taxonomy" id="1674310"/>
    <lineage>
        <taxon>Bacteria</taxon>
        <taxon>Bacillati</taxon>
        <taxon>Bacillota</taxon>
        <taxon>Bacilli</taxon>
        <taxon>Bacillales</taxon>
        <taxon>Bacillaceae</taxon>
        <taxon>Peribacillus</taxon>
    </lineage>
</organism>
<dbReference type="OrthoDB" id="2454584at2"/>
<name>A0A3S1B4K7_9BACI</name>
<reference evidence="1 2" key="1">
    <citation type="submission" date="2018-12" db="EMBL/GenBank/DDBJ databases">
        <title>Bacillus chawlae sp. nov., Bacillus glennii sp. nov., and Bacillus saganii sp. nov. Isolated from the Vehicle Assembly Building at Kennedy Space Center where the Viking Spacecraft were Assembled.</title>
        <authorList>
            <person name="Seuylemezian A."/>
            <person name="Vaishampayan P."/>
        </authorList>
    </citation>
    <scope>NUCLEOTIDE SEQUENCE [LARGE SCALE GENOMIC DNA]</scope>
    <source>
        <strain evidence="1 2">L5</strain>
    </source>
</reference>
<dbReference type="InterPro" id="IPR036388">
    <property type="entry name" value="WH-like_DNA-bd_sf"/>
</dbReference>
<dbReference type="AlphaFoldDB" id="A0A3S1B4K7"/>
<dbReference type="RefSeq" id="WP_126865172.1">
    <property type="nucleotide sequence ID" value="NZ_JAUSTX010000003.1"/>
</dbReference>
<comment type="caution">
    <text evidence="1">The sequence shown here is derived from an EMBL/GenBank/DDBJ whole genome shotgun (WGS) entry which is preliminary data.</text>
</comment>
<dbReference type="EMBL" id="RYZZ01000016">
    <property type="protein sequence ID" value="RUQ28411.1"/>
    <property type="molecule type" value="Genomic_DNA"/>
</dbReference>
<evidence type="ECO:0008006" key="3">
    <source>
        <dbReference type="Google" id="ProtNLM"/>
    </source>
</evidence>
<sequence length="131" mass="14943">MDIVFISLLTVAILLLIFSFFKKDNVKKLEEELEELTLSHMQDIYQLKRKVKVLEEELLIGESSGQTLVPPQSVRSVVKNQPQINEILKVQVLSLYQQGLSLEQIAKQSTLAVETVRNIIEKSRSIGLHNE</sequence>
<evidence type="ECO:0000313" key="2">
    <source>
        <dbReference type="Proteomes" id="UP000267430"/>
    </source>
</evidence>
<dbReference type="Proteomes" id="UP000267430">
    <property type="component" value="Unassembled WGS sequence"/>
</dbReference>
<proteinExistence type="predicted"/>
<evidence type="ECO:0000313" key="1">
    <source>
        <dbReference type="EMBL" id="RUQ28411.1"/>
    </source>
</evidence>